<name>A0ABX2CB95_9BRAD</name>
<evidence type="ECO:0000313" key="2">
    <source>
        <dbReference type="EMBL" id="NPU65507.1"/>
    </source>
</evidence>
<dbReference type="Proteomes" id="UP000886476">
    <property type="component" value="Unassembled WGS sequence"/>
</dbReference>
<evidence type="ECO:0000313" key="3">
    <source>
        <dbReference type="Proteomes" id="UP000886476"/>
    </source>
</evidence>
<accession>A0ABX2CB95</accession>
<dbReference type="InterPro" id="IPR038692">
    <property type="entry name" value="Cthe_2751_sf"/>
</dbReference>
<evidence type="ECO:0000259" key="1">
    <source>
        <dbReference type="Pfam" id="PF16804"/>
    </source>
</evidence>
<keyword evidence="3" id="KW-1185">Reference proteome</keyword>
<reference evidence="2" key="1">
    <citation type="submission" date="2020-05" db="EMBL/GenBank/DDBJ databases">
        <title>Nod-independent and nitrogen-fixing Bradyrhizobium aeschynomene sp. nov. isolated from nodules of Aeschynomene indica.</title>
        <authorList>
            <person name="Zhang Z."/>
        </authorList>
    </citation>
    <scope>NUCLEOTIDE SEQUENCE</scope>
    <source>
        <strain evidence="2">83012</strain>
    </source>
</reference>
<comment type="caution">
    <text evidence="2">The sequence shown here is derived from an EMBL/GenBank/DDBJ whole genome shotgun (WGS) entry which is preliminary data.</text>
</comment>
<dbReference type="CDD" id="cd11743">
    <property type="entry name" value="Cthe_2751_like"/>
    <property type="match status" value="1"/>
</dbReference>
<dbReference type="Gene3D" id="1.25.40.750">
    <property type="entry name" value="Domain of unknown function DUF5071"/>
    <property type="match status" value="1"/>
</dbReference>
<feature type="domain" description="DUF5071" evidence="1">
    <location>
        <begin position="7"/>
        <end position="125"/>
    </location>
</feature>
<dbReference type="InterPro" id="IPR031837">
    <property type="entry name" value="DUF5071"/>
</dbReference>
<sequence length="131" mass="14956">MDDISGLLPRSKNDIDGARAVVQAGYPAVAPILGELTVWLKDYNWPIAHLIAPFLSSIGTPMVSHIWHVLKSDDHVWKYWIIELLLLGLPQDTALEFRPELERLCYTPSDAERREELDQQARQVLAHFGWV</sequence>
<organism evidence="2 3">
    <name type="scientific">Bradyrhizobium aeschynomenes</name>
    <dbReference type="NCBI Taxonomy" id="2734909"/>
    <lineage>
        <taxon>Bacteria</taxon>
        <taxon>Pseudomonadati</taxon>
        <taxon>Pseudomonadota</taxon>
        <taxon>Alphaproteobacteria</taxon>
        <taxon>Hyphomicrobiales</taxon>
        <taxon>Nitrobacteraceae</taxon>
        <taxon>Bradyrhizobium</taxon>
    </lineage>
</organism>
<dbReference type="EMBL" id="JABFDN010000002">
    <property type="protein sequence ID" value="NPU65507.1"/>
    <property type="molecule type" value="Genomic_DNA"/>
</dbReference>
<gene>
    <name evidence="2" type="ORF">HL667_10925</name>
</gene>
<proteinExistence type="predicted"/>
<protein>
    <submittedName>
        <fullName evidence="2">DUF5071 domain-containing protein</fullName>
    </submittedName>
</protein>
<dbReference type="RefSeq" id="WP_172110532.1">
    <property type="nucleotide sequence ID" value="NZ_JABFDN010000002.1"/>
</dbReference>
<dbReference type="Pfam" id="PF16804">
    <property type="entry name" value="DUF5071"/>
    <property type="match status" value="1"/>
</dbReference>